<dbReference type="Pfam" id="PF00563">
    <property type="entry name" value="EAL"/>
    <property type="match status" value="1"/>
</dbReference>
<dbReference type="PANTHER" id="PTHR33121">
    <property type="entry name" value="CYCLIC DI-GMP PHOSPHODIESTERASE PDEF"/>
    <property type="match status" value="1"/>
</dbReference>
<gene>
    <name evidence="2" type="ORF">SAMN05421774_102446</name>
</gene>
<protein>
    <submittedName>
        <fullName evidence="2">EAL domain, c-di-GMP-specific phosphodiesterase class I (Or its enzymatically inactive variant)</fullName>
    </submittedName>
</protein>
<name>A0A1N7M660_9RHOB</name>
<evidence type="ECO:0000259" key="1">
    <source>
        <dbReference type="PROSITE" id="PS50883"/>
    </source>
</evidence>
<proteinExistence type="predicted"/>
<dbReference type="SUPFAM" id="SSF141868">
    <property type="entry name" value="EAL domain-like"/>
    <property type="match status" value="1"/>
</dbReference>
<dbReference type="CDD" id="cd01948">
    <property type="entry name" value="EAL"/>
    <property type="match status" value="1"/>
</dbReference>
<dbReference type="EMBL" id="FTOT01000002">
    <property type="protein sequence ID" value="SIS81557.1"/>
    <property type="molecule type" value="Genomic_DNA"/>
</dbReference>
<dbReference type="InterPro" id="IPR050706">
    <property type="entry name" value="Cyclic-di-GMP_PDE-like"/>
</dbReference>
<dbReference type="SMART" id="SM00052">
    <property type="entry name" value="EAL"/>
    <property type="match status" value="1"/>
</dbReference>
<dbReference type="Proteomes" id="UP000186141">
    <property type="component" value="Unassembled WGS sequence"/>
</dbReference>
<accession>A0A1N7M660</accession>
<dbReference type="InterPro" id="IPR035919">
    <property type="entry name" value="EAL_sf"/>
</dbReference>
<dbReference type="GO" id="GO:0071111">
    <property type="term" value="F:cyclic-guanylate-specific phosphodiesterase activity"/>
    <property type="evidence" value="ECO:0007669"/>
    <property type="project" value="InterPro"/>
</dbReference>
<feature type="domain" description="EAL" evidence="1">
    <location>
        <begin position="26"/>
        <end position="276"/>
    </location>
</feature>
<dbReference type="PROSITE" id="PS50883">
    <property type="entry name" value="EAL"/>
    <property type="match status" value="1"/>
</dbReference>
<dbReference type="STRING" id="1086013.SAMN05421774_102446"/>
<dbReference type="InterPro" id="IPR001633">
    <property type="entry name" value="EAL_dom"/>
</dbReference>
<reference evidence="2 3" key="1">
    <citation type="submission" date="2017-01" db="EMBL/GenBank/DDBJ databases">
        <authorList>
            <person name="Mah S.A."/>
            <person name="Swanson W.J."/>
            <person name="Moy G.W."/>
            <person name="Vacquier V.D."/>
        </authorList>
    </citation>
    <scope>NUCLEOTIDE SEQUENCE [LARGE SCALE GENOMIC DNA]</scope>
    <source>
        <strain evidence="2 3">DSM 26375</strain>
    </source>
</reference>
<sequence>MYTTPYEDGFHEGPADPLSAAVAERDKGTLAMVDQALREGRTLLAFQPVVLAANQSRVAFHEGMIRILDPGGRVIPAREFIGAVETRETGRLIDCAALRMGLSALAEVPDLRLAINMSARSIGYSPWMKILRDGLRRDDTAGERLIMEITESSAMLMPDVVTAFMDDLHGEGISFALDDFGAGYTAFRYFRDFFFDVVKIDGQFIRNIASNPDNQVLTRALTSIGKHFDMLVVAESVECQADADWLRENGMDCLQGFHFGAPMIHPAWLPRSHGQRQQVAK</sequence>
<keyword evidence="3" id="KW-1185">Reference proteome</keyword>
<dbReference type="Gene3D" id="3.20.20.450">
    <property type="entry name" value="EAL domain"/>
    <property type="match status" value="1"/>
</dbReference>
<dbReference type="PANTHER" id="PTHR33121:SF79">
    <property type="entry name" value="CYCLIC DI-GMP PHOSPHODIESTERASE PDED-RELATED"/>
    <property type="match status" value="1"/>
</dbReference>
<evidence type="ECO:0000313" key="3">
    <source>
        <dbReference type="Proteomes" id="UP000186141"/>
    </source>
</evidence>
<organism evidence="2 3">
    <name type="scientific">Gemmobacter megaterium</name>
    <dbReference type="NCBI Taxonomy" id="1086013"/>
    <lineage>
        <taxon>Bacteria</taxon>
        <taxon>Pseudomonadati</taxon>
        <taxon>Pseudomonadota</taxon>
        <taxon>Alphaproteobacteria</taxon>
        <taxon>Rhodobacterales</taxon>
        <taxon>Paracoccaceae</taxon>
        <taxon>Gemmobacter</taxon>
    </lineage>
</organism>
<dbReference type="AlphaFoldDB" id="A0A1N7M660"/>
<evidence type="ECO:0000313" key="2">
    <source>
        <dbReference type="EMBL" id="SIS81557.1"/>
    </source>
</evidence>